<sequence>MLARTSMTKGAPRVDFGPDRWRLYKLALKEAGRAMRGGAVWSLSKVFARAPMPTRLLFAPQDLRTADPTIATDIYSGFFAFAGRAITTSGRSPFAFTPPSKAWAEALYGFGWLRHLRAAGTALAQANARSLVDEFVSSRLGDRNIACDTQVIARRLMSFISQSPLILEGADHAFYQRFLRLIGQHVRELERHLRSGALPQQQLMAAIALCYAGLCCEGLDRNLRRASRLLARELDRQILADGGHASRNPRIMVDLLFDLLPLRQMFASREVDTPEALLNAIDRMLPMVRLFRHGDGTLSHFNGMGVTAADHLATLLTYDDMRSQPIQHAPHSGYERMEAGRTLLVVDVGAPPPTGLSTEAGAGCLSFEFSSALQRIVVNCGTPRIAGDTIIQASRSTAAHSTASVNDISSCQMVGDRGNWFNRRIARWLQRRIGPVVLNGPERVASERSEREHAQILTASHDGYRQRFGLTHERRLQLAPKGNSLSGEDVFWGEGTIAASAEATIRFHLAPGIKASRAQGGRVVMLVLPNQEAWQFTATPVGAHVEDSVFLAAPDGMRRTEQIVLRLRPSETPSVQWRFERLARTFNPAQAAEMTQELL</sequence>
<gene>
    <name evidence="3" type="ORF">SAMN02927923_00824</name>
</gene>
<evidence type="ECO:0000313" key="3">
    <source>
        <dbReference type="EMBL" id="SCY19841.1"/>
    </source>
</evidence>
<dbReference type="AlphaFoldDB" id="A0A1G5DZG0"/>
<dbReference type="InterPro" id="IPR008929">
    <property type="entry name" value="Chondroitin_lyas"/>
</dbReference>
<dbReference type="Gene3D" id="1.50.10.100">
    <property type="entry name" value="Chondroitin AC/alginate lyase"/>
    <property type="match status" value="1"/>
</dbReference>
<evidence type="ECO:0000313" key="4">
    <source>
        <dbReference type="Proteomes" id="UP000199569"/>
    </source>
</evidence>
<accession>A0A1G5DZG0</accession>
<organism evidence="3 4">
    <name type="scientific">Microvirga guangxiensis</name>
    <dbReference type="NCBI Taxonomy" id="549386"/>
    <lineage>
        <taxon>Bacteria</taxon>
        <taxon>Pseudomonadati</taxon>
        <taxon>Pseudomonadota</taxon>
        <taxon>Alphaproteobacteria</taxon>
        <taxon>Hyphomicrobiales</taxon>
        <taxon>Methylobacteriaceae</taxon>
        <taxon>Microvirga</taxon>
    </lineage>
</organism>
<dbReference type="Pfam" id="PF07940">
    <property type="entry name" value="Hepar_II_III_C"/>
    <property type="match status" value="1"/>
</dbReference>
<name>A0A1G5DZG0_9HYPH</name>
<dbReference type="Proteomes" id="UP000199569">
    <property type="component" value="Unassembled WGS sequence"/>
</dbReference>
<proteinExistence type="predicted"/>
<reference evidence="3 4" key="1">
    <citation type="submission" date="2016-10" db="EMBL/GenBank/DDBJ databases">
        <authorList>
            <person name="de Groot N.N."/>
        </authorList>
    </citation>
    <scope>NUCLEOTIDE SEQUENCE [LARGE SCALE GENOMIC DNA]</scope>
    <source>
        <strain evidence="3 4">CGMCC 1.7666</strain>
    </source>
</reference>
<evidence type="ECO:0000256" key="1">
    <source>
        <dbReference type="ARBA" id="ARBA00004196"/>
    </source>
</evidence>
<dbReference type="EMBL" id="FMVJ01000003">
    <property type="protein sequence ID" value="SCY19841.1"/>
    <property type="molecule type" value="Genomic_DNA"/>
</dbReference>
<dbReference type="Gene3D" id="2.70.98.70">
    <property type="match status" value="1"/>
</dbReference>
<evidence type="ECO:0000259" key="2">
    <source>
        <dbReference type="Pfam" id="PF07940"/>
    </source>
</evidence>
<dbReference type="GO" id="GO:0016829">
    <property type="term" value="F:lyase activity"/>
    <property type="evidence" value="ECO:0007669"/>
    <property type="project" value="InterPro"/>
</dbReference>
<comment type="subcellular location">
    <subcellularLocation>
        <location evidence="1">Cell envelope</location>
    </subcellularLocation>
</comment>
<dbReference type="STRING" id="549386.SAMN02927923_00824"/>
<dbReference type="GO" id="GO:0030313">
    <property type="term" value="C:cell envelope"/>
    <property type="evidence" value="ECO:0007669"/>
    <property type="project" value="UniProtKB-SubCell"/>
</dbReference>
<protein>
    <submittedName>
        <fullName evidence="3">Uncharacterized conserved protein, heparinase superfamily</fullName>
    </submittedName>
</protein>
<feature type="domain" description="Heparinase II/III-like C-terminal" evidence="2">
    <location>
        <begin position="322"/>
        <end position="577"/>
    </location>
</feature>
<keyword evidence="4" id="KW-1185">Reference proteome</keyword>
<dbReference type="InterPro" id="IPR012480">
    <property type="entry name" value="Hepar_II_III_C"/>
</dbReference>